<evidence type="ECO:0000313" key="1">
    <source>
        <dbReference type="EMBL" id="GGA32144.1"/>
    </source>
</evidence>
<sequence>MNIHQETQLDDEMKVVICDCLDLLLPILPLDQALIVRAIDLEGISLLIVAIRLEISLTEVVKRLKFGRQTLNAHIGELFVGPSQDGPTSCGYHRPH</sequence>
<dbReference type="AlphaFoldDB" id="A0A916R3E0"/>
<name>A0A916R3E0_9RHOB</name>
<gene>
    <name evidence="1" type="ORF">GCM10011498_36670</name>
</gene>
<evidence type="ECO:0000313" key="2">
    <source>
        <dbReference type="Proteomes" id="UP000628017"/>
    </source>
</evidence>
<accession>A0A916R3E0</accession>
<reference evidence="1" key="1">
    <citation type="journal article" date="2014" name="Int. J. Syst. Evol. Microbiol.">
        <title>Complete genome sequence of Corynebacterium casei LMG S-19264T (=DSM 44701T), isolated from a smear-ripened cheese.</title>
        <authorList>
            <consortium name="US DOE Joint Genome Institute (JGI-PGF)"/>
            <person name="Walter F."/>
            <person name="Albersmeier A."/>
            <person name="Kalinowski J."/>
            <person name="Ruckert C."/>
        </authorList>
    </citation>
    <scope>NUCLEOTIDE SEQUENCE</scope>
    <source>
        <strain evidence="1">CGMCC 1.15880</strain>
    </source>
</reference>
<dbReference type="Proteomes" id="UP000628017">
    <property type="component" value="Unassembled WGS sequence"/>
</dbReference>
<proteinExistence type="predicted"/>
<keyword evidence="2" id="KW-1185">Reference proteome</keyword>
<organism evidence="1 2">
    <name type="scientific">Neptunicoccus cionae</name>
    <dbReference type="NCBI Taxonomy" id="2035344"/>
    <lineage>
        <taxon>Bacteria</taxon>
        <taxon>Pseudomonadati</taxon>
        <taxon>Pseudomonadota</taxon>
        <taxon>Alphaproteobacteria</taxon>
        <taxon>Rhodobacterales</taxon>
        <taxon>Paracoccaceae</taxon>
        <taxon>Neptunicoccus</taxon>
    </lineage>
</organism>
<dbReference type="EMBL" id="BMKA01000009">
    <property type="protein sequence ID" value="GGA32144.1"/>
    <property type="molecule type" value="Genomic_DNA"/>
</dbReference>
<reference evidence="1" key="2">
    <citation type="submission" date="2020-09" db="EMBL/GenBank/DDBJ databases">
        <authorList>
            <person name="Sun Q."/>
            <person name="Zhou Y."/>
        </authorList>
    </citation>
    <scope>NUCLEOTIDE SEQUENCE</scope>
    <source>
        <strain evidence="1">CGMCC 1.15880</strain>
    </source>
</reference>
<protein>
    <submittedName>
        <fullName evidence="1">Uncharacterized protein</fullName>
    </submittedName>
</protein>
<comment type="caution">
    <text evidence="1">The sequence shown here is derived from an EMBL/GenBank/DDBJ whole genome shotgun (WGS) entry which is preliminary data.</text>
</comment>